<dbReference type="Proteomes" id="UP001176429">
    <property type="component" value="Unassembled WGS sequence"/>
</dbReference>
<keyword evidence="1" id="KW-0732">Signal</keyword>
<dbReference type="InterPro" id="IPR026444">
    <property type="entry name" value="Secre_tail"/>
</dbReference>
<keyword evidence="3" id="KW-1185">Reference proteome</keyword>
<dbReference type="SUPFAM" id="SSF50956">
    <property type="entry name" value="Thermostable phytase (3-phytase)"/>
    <property type="match status" value="1"/>
</dbReference>
<evidence type="ECO:0000256" key="1">
    <source>
        <dbReference type="SAM" id="SignalP"/>
    </source>
</evidence>
<feature type="signal peptide" evidence="1">
    <location>
        <begin position="1"/>
        <end position="19"/>
    </location>
</feature>
<accession>A0ABT9BDN1</accession>
<organism evidence="2 3">
    <name type="scientific">Hymenobacter aranciens</name>
    <dbReference type="NCBI Taxonomy" id="3063996"/>
    <lineage>
        <taxon>Bacteria</taxon>
        <taxon>Pseudomonadati</taxon>
        <taxon>Bacteroidota</taxon>
        <taxon>Cytophagia</taxon>
        <taxon>Cytophagales</taxon>
        <taxon>Hymenobacteraceae</taxon>
        <taxon>Hymenobacter</taxon>
    </lineage>
</organism>
<dbReference type="RefSeq" id="WP_305007737.1">
    <property type="nucleotide sequence ID" value="NZ_JAUQSY010000011.1"/>
</dbReference>
<gene>
    <name evidence="2" type="ORF">Q5H93_16645</name>
</gene>
<name>A0ABT9BDN1_9BACT</name>
<dbReference type="EMBL" id="JAUQSY010000011">
    <property type="protein sequence ID" value="MDO7876375.1"/>
    <property type="molecule type" value="Genomic_DNA"/>
</dbReference>
<evidence type="ECO:0000313" key="3">
    <source>
        <dbReference type="Proteomes" id="UP001176429"/>
    </source>
</evidence>
<feature type="chain" id="PRO_5046194699" evidence="1">
    <location>
        <begin position="20"/>
        <end position="558"/>
    </location>
</feature>
<dbReference type="NCBIfam" id="TIGR04183">
    <property type="entry name" value="Por_Secre_tail"/>
    <property type="match status" value="1"/>
</dbReference>
<comment type="caution">
    <text evidence="2">The sequence shown here is derived from an EMBL/GenBank/DDBJ whole genome shotgun (WGS) entry which is preliminary data.</text>
</comment>
<evidence type="ECO:0000313" key="2">
    <source>
        <dbReference type="EMBL" id="MDO7876375.1"/>
    </source>
</evidence>
<sequence>MLKPLLFSAVLALALPAQAQWTNDILLNTPVQDATGTAEEAPLSAPGPAGGTWVSWFATSPSTNYTMHLQLLDRNGNKLLGPNGLLVSNQPQTTATFRYDLKSDAAGNALLAFQDQRSGAMQCVIYKVSPTGQQLWGANGIPLLDPAAGSGLAPTIGVLPSGNVVVAWNSDSNVGKPAVAWQKFSPAGTPAWPAPQRIVDATASSERAIPVPATGDEFIMHFVRRSGFGLGVSTYFAQRYDAAGAAVWATPVQVSTKTTGFAYFAEPVSDGAGGYFLAFNTGNPANANLGDVYVQHVTATGALWNPEGVEVITGTATARFEGKLQYVAAQSQLYVGLNATNSSQSDSGIFFQSLDPATGNRLLTNAGVQVMPVSGRYYAVQALRDTGNGLIVIYSENTTILERWLTSTKVTYTGGTHAFPTGSGIIALSNVNSEKQDYSVPPFASNQLVIVWSDSRLDGGIYAQSLDDNGQLGVLAARATAAARPLTLLPNPGSAPTLQLEAARPGTVLVRDLAGRVVHQQAVSAGPTQLNAPQLAAGVYVVEARLGSETWRGRWVKE</sequence>
<protein>
    <submittedName>
        <fullName evidence="2">T9SS type A sorting domain-containing protein</fullName>
    </submittedName>
</protein>
<proteinExistence type="predicted"/>
<reference evidence="2" key="1">
    <citation type="submission" date="2023-07" db="EMBL/GenBank/DDBJ databases">
        <authorList>
            <person name="Kim M.K."/>
        </authorList>
    </citation>
    <scope>NUCLEOTIDE SEQUENCE</scope>
    <source>
        <strain evidence="2">ASUV-10-1</strain>
    </source>
</reference>